<dbReference type="GO" id="GO:0008889">
    <property type="term" value="F:glycerophosphodiester phosphodiesterase activity"/>
    <property type="evidence" value="ECO:0007669"/>
    <property type="project" value="UniProtKB-EC"/>
</dbReference>
<dbReference type="PROSITE" id="PS51704">
    <property type="entry name" value="GP_PDE"/>
    <property type="match status" value="1"/>
</dbReference>
<gene>
    <name evidence="2" type="ORF">HNQ41_002112</name>
</gene>
<comment type="caution">
    <text evidence="2">The sequence shown here is derived from an EMBL/GenBank/DDBJ whole genome shotgun (WGS) entry which is preliminary data.</text>
</comment>
<sequence>MKIVGHRGNRQYDPENTLAAFQSAWDVGAAGVEFDVQLTKDHEPVIMHDERVDRTTNAQGRLCTFTYRKLRTLDAGSWFHEQFHGERIPHLQEVFEWAEDKPLTLHIELKPTSEDDALIDACLPILERFQCTHKVIISSFHHRLLHKLHLRMNGIETAILTRNPLRHAKQYASDIGAQAIHIRYTYQAANYFPYWKSQGLPTRVYTVNQGRIAKKCRRLGVESLMTDDPQRMINLFR</sequence>
<reference evidence="2 3" key="1">
    <citation type="submission" date="2020-08" db="EMBL/GenBank/DDBJ databases">
        <title>Genomic Encyclopedia of Type Strains, Phase IV (KMG-IV): sequencing the most valuable type-strain genomes for metagenomic binning, comparative biology and taxonomic classification.</title>
        <authorList>
            <person name="Goeker M."/>
        </authorList>
    </citation>
    <scope>NUCLEOTIDE SEQUENCE [LARGE SCALE GENOMIC DNA]</scope>
    <source>
        <strain evidence="2 3">DSM 24696</strain>
    </source>
</reference>
<dbReference type="SUPFAM" id="SSF51695">
    <property type="entry name" value="PLC-like phosphodiesterases"/>
    <property type="match status" value="1"/>
</dbReference>
<dbReference type="InterPro" id="IPR017946">
    <property type="entry name" value="PLC-like_Pdiesterase_TIM-brl"/>
</dbReference>
<dbReference type="Gene3D" id="3.20.20.190">
    <property type="entry name" value="Phosphatidylinositol (PI) phosphodiesterase"/>
    <property type="match status" value="1"/>
</dbReference>
<feature type="domain" description="GP-PDE" evidence="1">
    <location>
        <begin position="1"/>
        <end position="236"/>
    </location>
</feature>
<organism evidence="2 3">
    <name type="scientific">Texcoconibacillus texcoconensis</name>
    <dbReference type="NCBI Taxonomy" id="1095777"/>
    <lineage>
        <taxon>Bacteria</taxon>
        <taxon>Bacillati</taxon>
        <taxon>Bacillota</taxon>
        <taxon>Bacilli</taxon>
        <taxon>Bacillales</taxon>
        <taxon>Bacillaceae</taxon>
        <taxon>Texcoconibacillus</taxon>
    </lineage>
</organism>
<dbReference type="GO" id="GO:0006629">
    <property type="term" value="P:lipid metabolic process"/>
    <property type="evidence" value="ECO:0007669"/>
    <property type="project" value="InterPro"/>
</dbReference>
<keyword evidence="3" id="KW-1185">Reference proteome</keyword>
<dbReference type="Proteomes" id="UP000551878">
    <property type="component" value="Unassembled WGS sequence"/>
</dbReference>
<proteinExistence type="predicted"/>
<name>A0A840QR41_9BACI</name>
<dbReference type="EC" id="3.1.4.46" evidence="2"/>
<dbReference type="PANTHER" id="PTHR46211:SF14">
    <property type="entry name" value="GLYCEROPHOSPHODIESTER PHOSPHODIESTERASE"/>
    <property type="match status" value="1"/>
</dbReference>
<evidence type="ECO:0000313" key="2">
    <source>
        <dbReference type="EMBL" id="MBB5173922.1"/>
    </source>
</evidence>
<protein>
    <submittedName>
        <fullName evidence="2">Glycerophosphoryl diester phosphodiesterase</fullName>
        <ecNumber evidence="2">3.1.4.46</ecNumber>
    </submittedName>
</protein>
<evidence type="ECO:0000313" key="3">
    <source>
        <dbReference type="Proteomes" id="UP000551878"/>
    </source>
</evidence>
<keyword evidence="2" id="KW-0378">Hydrolase</keyword>
<dbReference type="PANTHER" id="PTHR46211">
    <property type="entry name" value="GLYCEROPHOSPHORYL DIESTER PHOSPHODIESTERASE"/>
    <property type="match status" value="1"/>
</dbReference>
<dbReference type="RefSeq" id="WP_184664357.1">
    <property type="nucleotide sequence ID" value="NZ_JACHHB010000009.1"/>
</dbReference>
<evidence type="ECO:0000259" key="1">
    <source>
        <dbReference type="PROSITE" id="PS51704"/>
    </source>
</evidence>
<accession>A0A840QR41</accession>
<dbReference type="Pfam" id="PF03009">
    <property type="entry name" value="GDPD"/>
    <property type="match status" value="1"/>
</dbReference>
<dbReference type="AlphaFoldDB" id="A0A840QR41"/>
<dbReference type="EMBL" id="JACHHB010000009">
    <property type="protein sequence ID" value="MBB5173922.1"/>
    <property type="molecule type" value="Genomic_DNA"/>
</dbReference>
<dbReference type="InterPro" id="IPR030395">
    <property type="entry name" value="GP_PDE_dom"/>
</dbReference>